<dbReference type="PANTHER" id="PTHR46144:SF6">
    <property type="entry name" value="C2H2-TYPE DOMAIN-CONTAINING PROTEIN"/>
    <property type="match status" value="1"/>
</dbReference>
<dbReference type="AlphaFoldDB" id="A0AAV2RE10"/>
<dbReference type="SUPFAM" id="SSF57667">
    <property type="entry name" value="beta-beta-alpha zinc fingers"/>
    <property type="match status" value="3"/>
</dbReference>
<evidence type="ECO:0000313" key="11">
    <source>
        <dbReference type="EMBL" id="CAL4123724.1"/>
    </source>
</evidence>
<feature type="region of interest" description="Disordered" evidence="9">
    <location>
        <begin position="302"/>
        <end position="322"/>
    </location>
</feature>
<dbReference type="InterPro" id="IPR013087">
    <property type="entry name" value="Znf_C2H2_type"/>
</dbReference>
<proteinExistence type="predicted"/>
<keyword evidence="7" id="KW-0539">Nucleus</keyword>
<evidence type="ECO:0000256" key="4">
    <source>
        <dbReference type="ARBA" id="ARBA00022771"/>
    </source>
</evidence>
<dbReference type="InterPro" id="IPR012677">
    <property type="entry name" value="Nucleotide-bd_a/b_plait_sf"/>
</dbReference>
<evidence type="ECO:0000256" key="3">
    <source>
        <dbReference type="ARBA" id="ARBA00022737"/>
    </source>
</evidence>
<comment type="caution">
    <text evidence="11">The sequence shown here is derived from an EMBL/GenBank/DDBJ whole genome shotgun (WGS) entry which is preliminary data.</text>
</comment>
<evidence type="ECO:0000256" key="8">
    <source>
        <dbReference type="PROSITE-ProRule" id="PRU00176"/>
    </source>
</evidence>
<organism evidence="11 12">
    <name type="scientific">Meganyctiphanes norvegica</name>
    <name type="common">Northern krill</name>
    <name type="synonym">Thysanopoda norvegica</name>
    <dbReference type="NCBI Taxonomy" id="48144"/>
    <lineage>
        <taxon>Eukaryota</taxon>
        <taxon>Metazoa</taxon>
        <taxon>Ecdysozoa</taxon>
        <taxon>Arthropoda</taxon>
        <taxon>Crustacea</taxon>
        <taxon>Multicrustacea</taxon>
        <taxon>Malacostraca</taxon>
        <taxon>Eumalacostraca</taxon>
        <taxon>Eucarida</taxon>
        <taxon>Euphausiacea</taxon>
        <taxon>Euphausiidae</taxon>
        <taxon>Meganyctiphanes</taxon>
    </lineage>
</organism>
<dbReference type="SUPFAM" id="SSF54928">
    <property type="entry name" value="RNA-binding domain, RBD"/>
    <property type="match status" value="2"/>
</dbReference>
<dbReference type="SMART" id="SM00355">
    <property type="entry name" value="ZnF_C2H2"/>
    <property type="match status" value="3"/>
</dbReference>
<dbReference type="Pfam" id="PF12874">
    <property type="entry name" value="zf-met"/>
    <property type="match status" value="2"/>
</dbReference>
<feature type="non-terminal residue" evidence="11">
    <location>
        <position position="1"/>
    </location>
</feature>
<sequence length="527" mass="58781">LGDKNGYWCEICQIGCDNDENTINNHNTSIKHVKKEAGQQMLLKLSEEYDCLEHDPKSGTFRCMICNIGVTSPQLMESHFTGSKHRKKAEDHTTNGNANADGKPAAAESLTDPAAGTEGEYWCKVCKLQGKSTPELITKHLATAKHKKKVASSELMEKLRQQEDCFVQDPVSSILKCLVCSLDIPSPHQLESHLAGANHKRKAQGKTAGNEGEEVATDGYWCQICKLSGKSTPTSIDAHIKGAKHLRKVAGNDLLQKLKETTDCFDHDEETGLLNCKVCNIDMNTPQLLEVHLGGFKHKMRAEGKNPLKKEKHENPANPNPEDAERIVFLRNMSHKSTEEEIRTVFEDCGEIESLHCIKDFKGNSKGYGYILFKDKESAVKALEKDKTVLEEHPIGVMAYNPDHPMYVLAYDLQPQKEKLFVTGLPTIMTEKEIRNLFEPHGKIKEIKMLMQKKKFKGLCYIDYADEETAASVKEATDKYEVAPDKKISVRFAYPPRPRKEAAAAATVKEAAANNIDAATEVVGMEK</sequence>
<dbReference type="Gene3D" id="3.30.160.60">
    <property type="entry name" value="Classic Zinc Finger"/>
    <property type="match status" value="6"/>
</dbReference>
<gene>
    <name evidence="11" type="ORF">MNOR_LOCUS24110</name>
</gene>
<keyword evidence="6 8" id="KW-0694">RNA-binding</keyword>
<keyword evidence="3" id="KW-0677">Repeat</keyword>
<feature type="domain" description="RRM" evidence="10">
    <location>
        <begin position="418"/>
        <end position="495"/>
    </location>
</feature>
<feature type="domain" description="RRM" evidence="10">
    <location>
        <begin position="326"/>
        <end position="402"/>
    </location>
</feature>
<accession>A0AAV2RE10</accession>
<dbReference type="InterPro" id="IPR036236">
    <property type="entry name" value="Znf_C2H2_sf"/>
</dbReference>
<evidence type="ECO:0000256" key="1">
    <source>
        <dbReference type="ARBA" id="ARBA00004123"/>
    </source>
</evidence>
<dbReference type="Pfam" id="PF00076">
    <property type="entry name" value="RRM_1"/>
    <property type="match status" value="2"/>
</dbReference>
<evidence type="ECO:0000256" key="6">
    <source>
        <dbReference type="ARBA" id="ARBA00022884"/>
    </source>
</evidence>
<dbReference type="InterPro" id="IPR000504">
    <property type="entry name" value="RRM_dom"/>
</dbReference>
<protein>
    <recommendedName>
        <fullName evidence="10">RRM domain-containing protein</fullName>
    </recommendedName>
</protein>
<dbReference type="InterPro" id="IPR035979">
    <property type="entry name" value="RBD_domain_sf"/>
</dbReference>
<dbReference type="GO" id="GO:0003723">
    <property type="term" value="F:RNA binding"/>
    <property type="evidence" value="ECO:0007669"/>
    <property type="project" value="UniProtKB-UniRule"/>
</dbReference>
<keyword evidence="5" id="KW-0862">Zinc</keyword>
<evidence type="ECO:0000256" key="7">
    <source>
        <dbReference type="ARBA" id="ARBA00023242"/>
    </source>
</evidence>
<dbReference type="SMART" id="SM00360">
    <property type="entry name" value="RRM"/>
    <property type="match status" value="2"/>
</dbReference>
<dbReference type="PANTHER" id="PTHR46144">
    <property type="entry name" value="ZINC FINGER PROTEIN 385B-LIKE"/>
    <property type="match status" value="1"/>
</dbReference>
<dbReference type="EMBL" id="CAXKWB010021834">
    <property type="protein sequence ID" value="CAL4123724.1"/>
    <property type="molecule type" value="Genomic_DNA"/>
</dbReference>
<dbReference type="GO" id="GO:0008270">
    <property type="term" value="F:zinc ion binding"/>
    <property type="evidence" value="ECO:0007669"/>
    <property type="project" value="UniProtKB-KW"/>
</dbReference>
<comment type="subcellular location">
    <subcellularLocation>
        <location evidence="1">Nucleus</location>
    </subcellularLocation>
</comment>
<keyword evidence="4" id="KW-0863">Zinc-finger</keyword>
<evidence type="ECO:0000313" key="12">
    <source>
        <dbReference type="Proteomes" id="UP001497623"/>
    </source>
</evidence>
<dbReference type="InterPro" id="IPR051868">
    <property type="entry name" value="ZN346_ZMAT4"/>
</dbReference>
<dbReference type="Proteomes" id="UP001497623">
    <property type="component" value="Unassembled WGS sequence"/>
</dbReference>
<reference evidence="11 12" key="1">
    <citation type="submission" date="2024-05" db="EMBL/GenBank/DDBJ databases">
        <authorList>
            <person name="Wallberg A."/>
        </authorList>
    </citation>
    <scope>NUCLEOTIDE SEQUENCE [LARGE SCALE GENOMIC DNA]</scope>
</reference>
<dbReference type="Gene3D" id="3.30.70.330">
    <property type="match status" value="2"/>
</dbReference>
<keyword evidence="2" id="KW-0479">Metal-binding</keyword>
<dbReference type="InterPro" id="IPR003604">
    <property type="entry name" value="Matrin/U1-like-C_Znf_C2H2"/>
</dbReference>
<evidence type="ECO:0000256" key="5">
    <source>
        <dbReference type="ARBA" id="ARBA00022833"/>
    </source>
</evidence>
<evidence type="ECO:0000259" key="10">
    <source>
        <dbReference type="PROSITE" id="PS50102"/>
    </source>
</evidence>
<dbReference type="SMART" id="SM00451">
    <property type="entry name" value="ZnF_U1"/>
    <property type="match status" value="6"/>
</dbReference>
<feature type="region of interest" description="Disordered" evidence="9">
    <location>
        <begin position="78"/>
        <end position="111"/>
    </location>
</feature>
<name>A0AAV2RE10_MEGNR</name>
<dbReference type="PROSITE" id="PS50102">
    <property type="entry name" value="RRM"/>
    <property type="match status" value="2"/>
</dbReference>
<evidence type="ECO:0000256" key="9">
    <source>
        <dbReference type="SAM" id="MobiDB-lite"/>
    </source>
</evidence>
<dbReference type="GO" id="GO:0005634">
    <property type="term" value="C:nucleus"/>
    <property type="evidence" value="ECO:0007669"/>
    <property type="project" value="UniProtKB-SubCell"/>
</dbReference>
<keyword evidence="12" id="KW-1185">Reference proteome</keyword>
<evidence type="ECO:0000256" key="2">
    <source>
        <dbReference type="ARBA" id="ARBA00022723"/>
    </source>
</evidence>
<feature type="compositionally biased region" description="Basic and acidic residues" evidence="9">
    <location>
        <begin position="302"/>
        <end position="315"/>
    </location>
</feature>